<feature type="non-terminal residue" evidence="4">
    <location>
        <position position="559"/>
    </location>
</feature>
<gene>
    <name evidence="4 6" type="ORF">BDZ99DRAFT_341960</name>
</gene>
<feature type="non-terminal residue" evidence="4">
    <location>
        <position position="1"/>
    </location>
</feature>
<dbReference type="InterPro" id="IPR000873">
    <property type="entry name" value="AMP-dep_synth/lig_dom"/>
</dbReference>
<evidence type="ECO:0000256" key="2">
    <source>
        <dbReference type="ARBA" id="ARBA00022553"/>
    </source>
</evidence>
<evidence type="ECO:0000259" key="3">
    <source>
        <dbReference type="Pfam" id="PF00501"/>
    </source>
</evidence>
<reference evidence="6" key="2">
    <citation type="submission" date="2020-04" db="EMBL/GenBank/DDBJ databases">
        <authorList>
            <consortium name="NCBI Genome Project"/>
        </authorList>
    </citation>
    <scope>NUCLEOTIDE SEQUENCE</scope>
    <source>
        <strain evidence="6">CBS 304.34</strain>
    </source>
</reference>
<evidence type="ECO:0000313" key="6">
    <source>
        <dbReference type="RefSeq" id="XP_033582250.1"/>
    </source>
</evidence>
<dbReference type="Pfam" id="PF23562">
    <property type="entry name" value="AMP-binding_C_3"/>
    <property type="match status" value="1"/>
</dbReference>
<dbReference type="InterPro" id="IPR051414">
    <property type="entry name" value="Adenylate-forming_Reductase"/>
</dbReference>
<protein>
    <submittedName>
        <fullName evidence="4 6">Acetyl-CoA synthetase-like protein</fullName>
    </submittedName>
</protein>
<dbReference type="PANTHER" id="PTHR43439:SF2">
    <property type="entry name" value="ENZYME, PUTATIVE (JCVI)-RELATED"/>
    <property type="match status" value="1"/>
</dbReference>
<dbReference type="InterPro" id="IPR042099">
    <property type="entry name" value="ANL_N_sf"/>
</dbReference>
<dbReference type="AlphaFoldDB" id="A0A6A6Z2C6"/>
<dbReference type="EMBL" id="MU003694">
    <property type="protein sequence ID" value="KAF2815286.1"/>
    <property type="molecule type" value="Genomic_DNA"/>
</dbReference>
<dbReference type="PANTHER" id="PTHR43439">
    <property type="entry name" value="PHENYLACETATE-COENZYME A LIGASE"/>
    <property type="match status" value="1"/>
</dbReference>
<organism evidence="4">
    <name type="scientific">Mytilinidion resinicola</name>
    <dbReference type="NCBI Taxonomy" id="574789"/>
    <lineage>
        <taxon>Eukaryota</taxon>
        <taxon>Fungi</taxon>
        <taxon>Dikarya</taxon>
        <taxon>Ascomycota</taxon>
        <taxon>Pezizomycotina</taxon>
        <taxon>Dothideomycetes</taxon>
        <taxon>Pleosporomycetidae</taxon>
        <taxon>Mytilinidiales</taxon>
        <taxon>Mytilinidiaceae</taxon>
        <taxon>Mytilinidion</taxon>
    </lineage>
</organism>
<proteinExistence type="predicted"/>
<evidence type="ECO:0000256" key="1">
    <source>
        <dbReference type="ARBA" id="ARBA00022450"/>
    </source>
</evidence>
<evidence type="ECO:0000313" key="4">
    <source>
        <dbReference type="EMBL" id="KAF2815286.1"/>
    </source>
</evidence>
<keyword evidence="5" id="KW-1185">Reference proteome</keyword>
<reference evidence="4 6" key="1">
    <citation type="journal article" date="2020" name="Stud. Mycol.">
        <title>101 Dothideomycetes genomes: a test case for predicting lifestyles and emergence of pathogens.</title>
        <authorList>
            <person name="Haridas S."/>
            <person name="Albert R."/>
            <person name="Binder M."/>
            <person name="Bloem J."/>
            <person name="Labutti K."/>
            <person name="Salamov A."/>
            <person name="Andreopoulos B."/>
            <person name="Baker S."/>
            <person name="Barry K."/>
            <person name="Bills G."/>
            <person name="Bluhm B."/>
            <person name="Cannon C."/>
            <person name="Castanera R."/>
            <person name="Culley D."/>
            <person name="Daum C."/>
            <person name="Ezra D."/>
            <person name="Gonzalez J."/>
            <person name="Henrissat B."/>
            <person name="Kuo A."/>
            <person name="Liang C."/>
            <person name="Lipzen A."/>
            <person name="Lutzoni F."/>
            <person name="Magnuson J."/>
            <person name="Mondo S."/>
            <person name="Nolan M."/>
            <person name="Ohm R."/>
            <person name="Pangilinan J."/>
            <person name="Park H.-J."/>
            <person name="Ramirez L."/>
            <person name="Alfaro M."/>
            <person name="Sun H."/>
            <person name="Tritt A."/>
            <person name="Yoshinaga Y."/>
            <person name="Zwiers L.-H."/>
            <person name="Turgeon B."/>
            <person name="Goodwin S."/>
            <person name="Spatafora J."/>
            <person name="Crous P."/>
            <person name="Grigoriev I."/>
        </authorList>
    </citation>
    <scope>NUCLEOTIDE SEQUENCE</scope>
    <source>
        <strain evidence="4 6">CBS 304.34</strain>
    </source>
</reference>
<dbReference type="Proteomes" id="UP000504636">
    <property type="component" value="Unplaced"/>
</dbReference>
<dbReference type="GeneID" id="54455276"/>
<evidence type="ECO:0000313" key="5">
    <source>
        <dbReference type="Proteomes" id="UP000504636"/>
    </source>
</evidence>
<dbReference type="PROSITE" id="PS00455">
    <property type="entry name" value="AMP_BINDING"/>
    <property type="match status" value="1"/>
</dbReference>
<keyword evidence="1" id="KW-0596">Phosphopantetheine</keyword>
<accession>A0A6A6Z2C6</accession>
<dbReference type="RefSeq" id="XP_033582250.1">
    <property type="nucleotide sequence ID" value="XM_033714383.1"/>
</dbReference>
<keyword evidence="2" id="KW-0597">Phosphoprotein</keyword>
<dbReference type="OrthoDB" id="429813at2759"/>
<dbReference type="Gene3D" id="3.40.50.12780">
    <property type="entry name" value="N-terminal domain of ligase-like"/>
    <property type="match status" value="1"/>
</dbReference>
<reference evidence="6" key="3">
    <citation type="submission" date="2025-04" db="UniProtKB">
        <authorList>
            <consortium name="RefSeq"/>
        </authorList>
    </citation>
    <scope>IDENTIFICATION</scope>
    <source>
        <strain evidence="6">CBS 304.34</strain>
    </source>
</reference>
<dbReference type="SUPFAM" id="SSF56801">
    <property type="entry name" value="Acetyl-CoA synthetase-like"/>
    <property type="match status" value="1"/>
</dbReference>
<sequence length="559" mass="61980">RLIIPLIDSIAKSTPEKPWASIPLNDDDLSEGFRDFSFAQLATGINAAAWWIDENIGKAPSGTFPTVAYLGPRDLRYLIMVLGAAKAGWKVLLPSLLTSLEAKTHMAREKDCRTFLCGKELFLVVETIHEAVGDGKTLVVPDFEELISAKGVKEYEYSKTWEEGKDDPVAIFHTSGSSGLPKLVTWTNNMLATADATRLLPDVDGIPAYTPTNAVLLQGGRFWAMLPLFHAAGFMLAVAGPVFCGVMSVVGPASKVPTPALADEMHRFANIDGGLYAPAFLEDLIANPSYKPNLLKLKCIIFAGAPLSKLPGDFLAQQNIISPMIGSTEGAWWSTVPVIPMKHLTNGRQLDSKLDWRDWEYYRFHPWSGATFEPAHDDLYELVAVKTPESHLTMNFWKVPELKDITTFRTKDLFSPHPDPAKAEKGLWRYRGRTDDLIVLTGEVKMYVASAEERLKTANPLIKDAVAGGQGRRIPFLLLELRAPSYVNGDRNGAELGNLEDVWKTVEKVNETILAETRFKKELVLIAGKDKPFLRLPKGPVDRRQTLGLYAQEIEEMYA</sequence>
<feature type="domain" description="AMP-dependent synthetase/ligase" evidence="3">
    <location>
        <begin position="32"/>
        <end position="339"/>
    </location>
</feature>
<name>A0A6A6Z2C6_9PEZI</name>
<dbReference type="InterPro" id="IPR020845">
    <property type="entry name" value="AMP-binding_CS"/>
</dbReference>
<dbReference type="Pfam" id="PF00501">
    <property type="entry name" value="AMP-binding"/>
    <property type="match status" value="1"/>
</dbReference>